<reference evidence="1" key="2">
    <citation type="submission" date="2021-07" db="EMBL/GenBank/DDBJ databases">
        <authorList>
            <consortium name="NCBI Pathogen Detection Project"/>
        </authorList>
    </citation>
    <scope>NUCLEOTIDE SEQUENCE</scope>
    <source>
        <strain evidence="1">91871</strain>
    </source>
</reference>
<dbReference type="GO" id="GO:0003677">
    <property type="term" value="F:DNA binding"/>
    <property type="evidence" value="ECO:0007669"/>
    <property type="project" value="InterPro"/>
</dbReference>
<name>A0A9P3Z0V4_CITFR</name>
<dbReference type="SUPFAM" id="SSF50118">
    <property type="entry name" value="Cell growth inhibitor/plasmid maintenance toxic component"/>
    <property type="match status" value="1"/>
</dbReference>
<evidence type="ECO:0000313" key="2">
    <source>
        <dbReference type="Proteomes" id="UP000885148"/>
    </source>
</evidence>
<organism evidence="1 2">
    <name type="scientific">Citrobacter freundii</name>
    <dbReference type="NCBI Taxonomy" id="546"/>
    <lineage>
        <taxon>Bacteria</taxon>
        <taxon>Pseudomonadati</taxon>
        <taxon>Pseudomonadota</taxon>
        <taxon>Gammaproteobacteria</taxon>
        <taxon>Enterobacterales</taxon>
        <taxon>Enterobacteriaceae</taxon>
        <taxon>Citrobacter</taxon>
        <taxon>Citrobacter freundii complex</taxon>
    </lineage>
</organism>
<dbReference type="Pfam" id="PF02452">
    <property type="entry name" value="PemK_toxin"/>
    <property type="match status" value="1"/>
</dbReference>
<gene>
    <name evidence="1" type="ORF">KV121_000596</name>
</gene>
<dbReference type="RefSeq" id="WP_072143976.1">
    <property type="nucleotide sequence ID" value="NZ_JADVIW010000014.1"/>
</dbReference>
<dbReference type="InterPro" id="IPR011067">
    <property type="entry name" value="Plasmid_toxin/cell-grow_inhib"/>
</dbReference>
<sequence>MHSKIEPLPKTGDIVWLQPSEEWGVDTPKRRPGVVLGVSKLRHEIIVAFGTSQKKHKLYPSEFLIQKADGDDVFGLSGLSYDTKFDLARTSILPFTTEFFSKAPRKNNVPYPKLGSVHITYYKAMCKAKNNSK</sequence>
<comment type="caution">
    <text evidence="1">The sequence shown here is derived from an EMBL/GenBank/DDBJ whole genome shotgun (WGS) entry which is preliminary data.</text>
</comment>
<dbReference type="Gene3D" id="2.30.30.110">
    <property type="match status" value="1"/>
</dbReference>
<reference evidence="1" key="1">
    <citation type="journal article" date="2018" name="Genome Biol.">
        <title>SKESA: strategic k-mer extension for scrupulous assemblies.</title>
        <authorList>
            <person name="Souvorov A."/>
            <person name="Agarwala R."/>
            <person name="Lipman D.J."/>
        </authorList>
    </citation>
    <scope>NUCLEOTIDE SEQUENCE</scope>
    <source>
        <strain evidence="1">91871</strain>
    </source>
</reference>
<dbReference type="AlphaFoldDB" id="A0A9P3Z0V4"/>
<dbReference type="EMBL" id="DAESCB010000001">
    <property type="protein sequence ID" value="HBH7040601.1"/>
    <property type="molecule type" value="Genomic_DNA"/>
</dbReference>
<proteinExistence type="predicted"/>
<protein>
    <submittedName>
        <fullName evidence="1">Type II toxin-antitoxin system PemK/MazF family toxin</fullName>
    </submittedName>
</protein>
<accession>A0A9P3Z0V4</accession>
<dbReference type="InterPro" id="IPR003477">
    <property type="entry name" value="PemK-like"/>
</dbReference>
<evidence type="ECO:0000313" key="1">
    <source>
        <dbReference type="EMBL" id="HBH7040601.1"/>
    </source>
</evidence>
<dbReference type="Proteomes" id="UP000885148">
    <property type="component" value="Unassembled WGS sequence"/>
</dbReference>